<keyword evidence="11" id="KW-1185">Reference proteome</keyword>
<evidence type="ECO:0000256" key="4">
    <source>
        <dbReference type="ARBA" id="ARBA00022695"/>
    </source>
</evidence>
<dbReference type="EC" id="2.7.7.27" evidence="8"/>
<accession>A0ABP9B6G4</accession>
<dbReference type="InterPro" id="IPR011831">
    <property type="entry name" value="ADP-Glc_PPase"/>
</dbReference>
<dbReference type="PROSITE" id="PS00808">
    <property type="entry name" value="ADP_GLC_PYROPHOSPH_1"/>
    <property type="match status" value="1"/>
</dbReference>
<keyword evidence="5" id="KW-0547">Nucleotide-binding</keyword>
<dbReference type="PANTHER" id="PTHR43523:SF12">
    <property type="entry name" value="GLUCOSE-1-PHOSPHATE ADENYLYLTRANSFERASE LARGE SUBUNIT 1, CHLOROPLASTIC-RELATED"/>
    <property type="match status" value="1"/>
</dbReference>
<keyword evidence="6" id="KW-0067">ATP-binding</keyword>
<dbReference type="NCBIfam" id="NF002772">
    <property type="entry name" value="PRK02862.1"/>
    <property type="match status" value="1"/>
</dbReference>
<keyword evidence="3" id="KW-0808">Transferase</keyword>
<comment type="caution">
    <text evidence="10">The sequence shown here is derived from an EMBL/GenBank/DDBJ whole genome shotgun (WGS) entry which is preliminary data.</text>
</comment>
<evidence type="ECO:0000256" key="7">
    <source>
        <dbReference type="ARBA" id="ARBA00023277"/>
    </source>
</evidence>
<evidence type="ECO:0000313" key="11">
    <source>
        <dbReference type="Proteomes" id="UP001501411"/>
    </source>
</evidence>
<gene>
    <name evidence="10" type="ORF">GCM10023231_18800</name>
</gene>
<dbReference type="GO" id="GO:0016779">
    <property type="term" value="F:nucleotidyltransferase activity"/>
    <property type="evidence" value="ECO:0007669"/>
    <property type="project" value="UniProtKB-KW"/>
</dbReference>
<dbReference type="SUPFAM" id="SSF51161">
    <property type="entry name" value="Trimeric LpxA-like enzymes"/>
    <property type="match status" value="1"/>
</dbReference>
<evidence type="ECO:0000256" key="3">
    <source>
        <dbReference type="ARBA" id="ARBA00022679"/>
    </source>
</evidence>
<dbReference type="Gene3D" id="3.90.550.10">
    <property type="entry name" value="Spore Coat Polysaccharide Biosynthesis Protein SpsA, Chain A"/>
    <property type="match status" value="1"/>
</dbReference>
<dbReference type="Pfam" id="PF00483">
    <property type="entry name" value="NTP_transferase"/>
    <property type="match status" value="1"/>
</dbReference>
<keyword evidence="7" id="KW-0119">Carbohydrate metabolism</keyword>
<keyword evidence="4 10" id="KW-0548">Nucleotidyltransferase</keyword>
<dbReference type="NCBIfam" id="TIGR02091">
    <property type="entry name" value="glgC"/>
    <property type="match status" value="1"/>
</dbReference>
<comment type="similarity">
    <text evidence="1">Belongs to the bacterial/plant glucose-1-phosphate adenylyltransferase family.</text>
</comment>
<proteinExistence type="inferred from homology"/>
<dbReference type="PROSITE" id="PS00809">
    <property type="entry name" value="ADP_GLC_PYROPHOSPH_2"/>
    <property type="match status" value="1"/>
</dbReference>
<dbReference type="Gene3D" id="2.160.10.10">
    <property type="entry name" value="Hexapeptide repeat proteins"/>
    <property type="match status" value="1"/>
</dbReference>
<feature type="domain" description="Nucleotidyl transferase" evidence="9">
    <location>
        <begin position="9"/>
        <end position="272"/>
    </location>
</feature>
<protein>
    <recommendedName>
        <fullName evidence="8">Glucose-1-phosphate adenylyltransferase</fullName>
        <ecNumber evidence="8">2.7.7.27</ecNumber>
    </recommendedName>
</protein>
<sequence length="435" mass="47978">MLMTPKVISIVLGGGRGSRLAPLTDKRSKPAVPIAGKYRLVDIPISNCLNSGFNRIFVLTQYNSASLNTHIKNTYNFSVFSKGFVDILAAEQTIEGDKWFQGTADAVRHSLRYMVNHDYDFILILSGDQLYQIDFQEMIEFHISKKAEITIATIPVNAKDATSFGILKSDEESNITSFIEKPKTELLVDWKSEVADDMKAAGREYLASMGIYVFSKGVLNDLLTQNPGLDFGKELIPDAIADQAKVISYQYEGYWTDIGNIDSFFEANIGLTDELPAFNLFDKQTIFTRPRMLPPSKIAATTLTNAIIADGCIIAAEAIERSVIGIRSRIGKGTVVKNTYMMGIDYYQNLEELVEAQQHADPIVGVGENCYIDTAILDKNCAIGNRVQIRGGVHLPDGDFETHTIKDGIIVVKKGAIIPDGTVIGKEEEPVTSKN</sequence>
<name>A0ABP9B6G4_9SPHI</name>
<evidence type="ECO:0000256" key="8">
    <source>
        <dbReference type="NCBIfam" id="TIGR02091"/>
    </source>
</evidence>
<evidence type="ECO:0000256" key="2">
    <source>
        <dbReference type="ARBA" id="ARBA00022600"/>
    </source>
</evidence>
<reference evidence="11" key="1">
    <citation type="journal article" date="2019" name="Int. J. Syst. Evol. Microbiol.">
        <title>The Global Catalogue of Microorganisms (GCM) 10K type strain sequencing project: providing services to taxonomists for standard genome sequencing and annotation.</title>
        <authorList>
            <consortium name="The Broad Institute Genomics Platform"/>
            <consortium name="The Broad Institute Genome Sequencing Center for Infectious Disease"/>
            <person name="Wu L."/>
            <person name="Ma J."/>
        </authorList>
    </citation>
    <scope>NUCLEOTIDE SEQUENCE [LARGE SCALE GENOMIC DNA]</scope>
    <source>
        <strain evidence="11">JCM 18200</strain>
    </source>
</reference>
<dbReference type="SUPFAM" id="SSF53448">
    <property type="entry name" value="Nucleotide-diphospho-sugar transferases"/>
    <property type="match status" value="1"/>
</dbReference>
<evidence type="ECO:0000256" key="1">
    <source>
        <dbReference type="ARBA" id="ARBA00010443"/>
    </source>
</evidence>
<organism evidence="10 11">
    <name type="scientific">Olivibacter ginsenosidimutans</name>
    <dbReference type="NCBI Taxonomy" id="1176537"/>
    <lineage>
        <taxon>Bacteria</taxon>
        <taxon>Pseudomonadati</taxon>
        <taxon>Bacteroidota</taxon>
        <taxon>Sphingobacteriia</taxon>
        <taxon>Sphingobacteriales</taxon>
        <taxon>Sphingobacteriaceae</taxon>
        <taxon>Olivibacter</taxon>
    </lineage>
</organism>
<evidence type="ECO:0000313" key="10">
    <source>
        <dbReference type="EMBL" id="GAA4791112.1"/>
    </source>
</evidence>
<dbReference type="CDD" id="cd02508">
    <property type="entry name" value="ADP_Glucose_PP"/>
    <property type="match status" value="1"/>
</dbReference>
<evidence type="ECO:0000256" key="6">
    <source>
        <dbReference type="ARBA" id="ARBA00022840"/>
    </source>
</evidence>
<dbReference type="Pfam" id="PF25247">
    <property type="entry name" value="LbH_GLGC"/>
    <property type="match status" value="1"/>
</dbReference>
<dbReference type="Proteomes" id="UP001501411">
    <property type="component" value="Unassembled WGS sequence"/>
</dbReference>
<dbReference type="InterPro" id="IPR029044">
    <property type="entry name" value="Nucleotide-diphossugar_trans"/>
</dbReference>
<dbReference type="PANTHER" id="PTHR43523">
    <property type="entry name" value="GLUCOSE-1-PHOSPHATE ADENYLYLTRANSFERASE-RELATED"/>
    <property type="match status" value="1"/>
</dbReference>
<dbReference type="InterPro" id="IPR011004">
    <property type="entry name" value="Trimer_LpxA-like_sf"/>
</dbReference>
<keyword evidence="2" id="KW-0321">Glycogen metabolism</keyword>
<evidence type="ECO:0000259" key="9">
    <source>
        <dbReference type="Pfam" id="PF00483"/>
    </source>
</evidence>
<dbReference type="InterPro" id="IPR005836">
    <property type="entry name" value="ADP_Glu_pyroP_CS"/>
</dbReference>
<dbReference type="CDD" id="cd04651">
    <property type="entry name" value="LbH_G1P_AT_C"/>
    <property type="match status" value="1"/>
</dbReference>
<evidence type="ECO:0000256" key="5">
    <source>
        <dbReference type="ARBA" id="ARBA00022741"/>
    </source>
</evidence>
<dbReference type="EMBL" id="BAABIQ010000029">
    <property type="protein sequence ID" value="GAA4791112.1"/>
    <property type="molecule type" value="Genomic_DNA"/>
</dbReference>
<dbReference type="InterPro" id="IPR005835">
    <property type="entry name" value="NTP_transferase_dom"/>
</dbReference>